<feature type="region of interest" description="Disordered" evidence="8">
    <location>
        <begin position="98"/>
        <end position="117"/>
    </location>
</feature>
<evidence type="ECO:0000313" key="10">
    <source>
        <dbReference type="Proteomes" id="UP000319731"/>
    </source>
</evidence>
<evidence type="ECO:0000313" key="9">
    <source>
        <dbReference type="EMBL" id="TPX31454.1"/>
    </source>
</evidence>
<proteinExistence type="inferred from homology"/>
<sequence>MKLDKDSFLTRLGKLFEANKTTGTVWLTFKRLTYAKKKETINPPADVLEDPEIEFPCIIRATNGKIKISTLVMAGDLDKFHDALTNLCKVHMDALKKKERVKKPKKTKAKPEAVAKS</sequence>
<dbReference type="Proteomes" id="UP000319731">
    <property type="component" value="Unassembled WGS sequence"/>
</dbReference>
<dbReference type="OrthoDB" id="19209at2759"/>
<comment type="caution">
    <text evidence="9">The sequence shown here is derived from an EMBL/GenBank/DDBJ whole genome shotgun (WGS) entry which is preliminary data.</text>
</comment>
<comment type="subcellular location">
    <subcellularLocation>
        <location evidence="1 7">Cytoplasm</location>
    </subcellularLocation>
</comment>
<evidence type="ECO:0000256" key="5">
    <source>
        <dbReference type="ARBA" id="ARBA00023135"/>
    </source>
</evidence>
<comment type="similarity">
    <text evidence="2 7">Belongs to the SRP14 family.</text>
</comment>
<organism evidence="9 10">
    <name type="scientific">Synchytrium microbalum</name>
    <dbReference type="NCBI Taxonomy" id="1806994"/>
    <lineage>
        <taxon>Eukaryota</taxon>
        <taxon>Fungi</taxon>
        <taxon>Fungi incertae sedis</taxon>
        <taxon>Chytridiomycota</taxon>
        <taxon>Chytridiomycota incertae sedis</taxon>
        <taxon>Chytridiomycetes</taxon>
        <taxon>Synchytriales</taxon>
        <taxon>Synchytriaceae</taxon>
        <taxon>Synchytrium</taxon>
    </lineage>
</organism>
<dbReference type="GO" id="GO:0006614">
    <property type="term" value="P:SRP-dependent cotranslational protein targeting to membrane"/>
    <property type="evidence" value="ECO:0007669"/>
    <property type="project" value="UniProtKB-UniRule"/>
</dbReference>
<comment type="subunit">
    <text evidence="7">Component of a fungal signal recognition particle (SRP) complex that consists of a 7SL RNA molecule (scR1) and at least six protein subunits: SRP72, SRP68, SRP54, SEC65, SRP21 and SRP14.</text>
</comment>
<reference evidence="9 10" key="1">
    <citation type="journal article" date="2019" name="Sci. Rep.">
        <title>Comparative genomics of chytrid fungi reveal insights into the obligate biotrophic and pathogenic lifestyle of Synchytrium endobioticum.</title>
        <authorList>
            <person name="van de Vossenberg B.T.L.H."/>
            <person name="Warris S."/>
            <person name="Nguyen H.D.T."/>
            <person name="van Gent-Pelzer M.P.E."/>
            <person name="Joly D.L."/>
            <person name="van de Geest H.C."/>
            <person name="Bonants P.J.M."/>
            <person name="Smith D.S."/>
            <person name="Levesque C.A."/>
            <person name="van der Lee T.A.J."/>
        </authorList>
    </citation>
    <scope>NUCLEOTIDE SEQUENCE [LARGE SCALE GENOMIC DNA]</scope>
    <source>
        <strain evidence="9 10">JEL517</strain>
    </source>
</reference>
<dbReference type="Gene3D" id="3.30.720.10">
    <property type="entry name" value="Signal recognition particle alu RNA binding heterodimer, srp9/1"/>
    <property type="match status" value="1"/>
</dbReference>
<dbReference type="RefSeq" id="XP_031022875.1">
    <property type="nucleotide sequence ID" value="XM_031171106.1"/>
</dbReference>
<accession>A0A507C068</accession>
<dbReference type="InterPro" id="IPR003210">
    <property type="entry name" value="Signal_recog_particle_SRP14"/>
</dbReference>
<evidence type="ECO:0000256" key="3">
    <source>
        <dbReference type="ARBA" id="ARBA00022490"/>
    </source>
</evidence>
<dbReference type="SUPFAM" id="SSF54762">
    <property type="entry name" value="Signal recognition particle alu RNA binding heterodimer, SRP9/14"/>
    <property type="match status" value="1"/>
</dbReference>
<dbReference type="GO" id="GO:0008312">
    <property type="term" value="F:7S RNA binding"/>
    <property type="evidence" value="ECO:0007669"/>
    <property type="project" value="UniProtKB-UniRule"/>
</dbReference>
<feature type="compositionally biased region" description="Basic residues" evidence="8">
    <location>
        <begin position="98"/>
        <end position="108"/>
    </location>
</feature>
<evidence type="ECO:0000256" key="7">
    <source>
        <dbReference type="RuleBase" id="RU368100"/>
    </source>
</evidence>
<keyword evidence="5 7" id="KW-0733">Signal recognition particle</keyword>
<keyword evidence="4 7" id="KW-0694">RNA-binding</keyword>
<dbReference type="GO" id="GO:0005786">
    <property type="term" value="C:signal recognition particle, endoplasmic reticulum targeting"/>
    <property type="evidence" value="ECO:0007669"/>
    <property type="project" value="UniProtKB-UniRule"/>
</dbReference>
<protein>
    <recommendedName>
        <fullName evidence="7">Signal recognition particle subunit SRP14</fullName>
    </recommendedName>
    <alternativeName>
        <fullName evidence="7">Signal recognition particle 14 kDa protein</fullName>
    </alternativeName>
</protein>
<evidence type="ECO:0000256" key="1">
    <source>
        <dbReference type="ARBA" id="ARBA00004496"/>
    </source>
</evidence>
<evidence type="ECO:0000256" key="4">
    <source>
        <dbReference type="ARBA" id="ARBA00022884"/>
    </source>
</evidence>
<comment type="function">
    <text evidence="7">Component of the signal recognition particle (SRP) complex, a ribonucleoprotein complex that mediates the cotranslational targeting of secretory and membrane proteins to the endoplasmic reticulum (ER).</text>
</comment>
<keyword evidence="3 7" id="KW-0963">Cytoplasm</keyword>
<dbReference type="GO" id="GO:0030942">
    <property type="term" value="F:endoplasmic reticulum signal peptide binding"/>
    <property type="evidence" value="ECO:0007669"/>
    <property type="project" value="UniProtKB-UniRule"/>
</dbReference>
<name>A0A507C068_9FUNG</name>
<evidence type="ECO:0000256" key="6">
    <source>
        <dbReference type="ARBA" id="ARBA00023274"/>
    </source>
</evidence>
<dbReference type="STRING" id="1806994.A0A507C068"/>
<keyword evidence="10" id="KW-1185">Reference proteome</keyword>
<dbReference type="InterPro" id="IPR009018">
    <property type="entry name" value="Signal_recog_particle_SRP9/14"/>
</dbReference>
<dbReference type="GeneID" id="42006403"/>
<gene>
    <name evidence="9" type="ORF">SmJEL517_g05179</name>
</gene>
<dbReference type="PANTHER" id="PTHR12013">
    <property type="entry name" value="SIGNAL RECOGNITION PARTICLE 14 KD PROTEIN"/>
    <property type="match status" value="1"/>
</dbReference>
<keyword evidence="6 7" id="KW-0687">Ribonucleoprotein</keyword>
<dbReference type="EMBL" id="QEAO01000044">
    <property type="protein sequence ID" value="TPX31454.1"/>
    <property type="molecule type" value="Genomic_DNA"/>
</dbReference>
<evidence type="ECO:0000256" key="8">
    <source>
        <dbReference type="SAM" id="MobiDB-lite"/>
    </source>
</evidence>
<dbReference type="AlphaFoldDB" id="A0A507C068"/>
<dbReference type="Pfam" id="PF02290">
    <property type="entry name" value="SRP14"/>
    <property type="match status" value="1"/>
</dbReference>
<evidence type="ECO:0000256" key="2">
    <source>
        <dbReference type="ARBA" id="ARBA00010349"/>
    </source>
</evidence>